<name>A0AAW0PKT8_9GOBI</name>
<comment type="caution">
    <text evidence="2">The sequence shown here is derived from an EMBL/GenBank/DDBJ whole genome shotgun (WGS) entry which is preliminary data.</text>
</comment>
<evidence type="ECO:0008006" key="4">
    <source>
        <dbReference type="Google" id="ProtNLM"/>
    </source>
</evidence>
<sequence>MKTKEHTTQSTVYTIIHKWKEYGTTANLPRPGRTLKLTVEQGENWSEMQPRGPGDSGGTAKIYSSADTPQCPLCQKAGSLEHILSCCPRALADGRYRWRHDQVLKAIADAITSGIISSKHQQPTKLQITFVKAGEKPHQRREKGGALLASARDWQLKVDLGKQLKFPESIAETTLRPDMVLLSETTRQVLLLELTVPWEDRIEEAFERKRAKYRELVDQCRSQGWQARCNPIEVGCRGFAGQSLVRTLKLLGVRGLQAKKAIKNITDAAEKASRWLWIKRGDPWISHATQTQVGT</sequence>
<reference evidence="3" key="1">
    <citation type="submission" date="2024-04" db="EMBL/GenBank/DDBJ databases">
        <title>Salinicola lusitanus LLJ914,a marine bacterium isolated from the Okinawa Trough.</title>
        <authorList>
            <person name="Li J."/>
        </authorList>
    </citation>
    <scope>NUCLEOTIDE SEQUENCE [LARGE SCALE GENOMIC DNA]</scope>
</reference>
<feature type="region of interest" description="Disordered" evidence="1">
    <location>
        <begin position="43"/>
        <end position="62"/>
    </location>
</feature>
<proteinExistence type="predicted"/>
<keyword evidence="3" id="KW-1185">Reference proteome</keyword>
<organism evidence="2 3">
    <name type="scientific">Mugilogobius chulae</name>
    <name type="common">yellowstripe goby</name>
    <dbReference type="NCBI Taxonomy" id="88201"/>
    <lineage>
        <taxon>Eukaryota</taxon>
        <taxon>Metazoa</taxon>
        <taxon>Chordata</taxon>
        <taxon>Craniata</taxon>
        <taxon>Vertebrata</taxon>
        <taxon>Euteleostomi</taxon>
        <taxon>Actinopterygii</taxon>
        <taxon>Neopterygii</taxon>
        <taxon>Teleostei</taxon>
        <taxon>Neoteleostei</taxon>
        <taxon>Acanthomorphata</taxon>
        <taxon>Gobiaria</taxon>
        <taxon>Gobiiformes</taxon>
        <taxon>Gobioidei</taxon>
        <taxon>Gobiidae</taxon>
        <taxon>Gobionellinae</taxon>
        <taxon>Mugilogobius</taxon>
    </lineage>
</organism>
<evidence type="ECO:0000313" key="2">
    <source>
        <dbReference type="EMBL" id="KAK7930435.1"/>
    </source>
</evidence>
<evidence type="ECO:0000256" key="1">
    <source>
        <dbReference type="SAM" id="MobiDB-lite"/>
    </source>
</evidence>
<gene>
    <name evidence="2" type="ORF">WMY93_006830</name>
</gene>
<accession>A0AAW0PKT8</accession>
<dbReference type="AlphaFoldDB" id="A0AAW0PKT8"/>
<protein>
    <recommendedName>
        <fullName evidence="4">Reverse transcriptase</fullName>
    </recommendedName>
</protein>
<dbReference type="Proteomes" id="UP001460270">
    <property type="component" value="Unassembled WGS sequence"/>
</dbReference>
<evidence type="ECO:0000313" key="3">
    <source>
        <dbReference type="Proteomes" id="UP001460270"/>
    </source>
</evidence>
<dbReference type="EMBL" id="JBBPFD010000004">
    <property type="protein sequence ID" value="KAK7930435.1"/>
    <property type="molecule type" value="Genomic_DNA"/>
</dbReference>